<gene>
    <name evidence="5" type="ORF">PIB30_031720</name>
</gene>
<proteinExistence type="predicted"/>
<keyword evidence="3" id="KW-0611">Plant defense</keyword>
<protein>
    <recommendedName>
        <fullName evidence="4">TIR domain-containing protein</fullName>
    </recommendedName>
</protein>
<evidence type="ECO:0000313" key="5">
    <source>
        <dbReference type="EMBL" id="MED6146128.1"/>
    </source>
</evidence>
<dbReference type="Pfam" id="PF01582">
    <property type="entry name" value="TIR"/>
    <property type="match status" value="1"/>
</dbReference>
<evidence type="ECO:0000256" key="1">
    <source>
        <dbReference type="ARBA" id="ARBA00022614"/>
    </source>
</evidence>
<name>A0ABU6TDR6_9FABA</name>
<dbReference type="PANTHER" id="PTHR11017">
    <property type="entry name" value="LEUCINE-RICH REPEAT-CONTAINING PROTEIN"/>
    <property type="match status" value="1"/>
</dbReference>
<dbReference type="Gene3D" id="1.10.8.430">
    <property type="entry name" value="Helical domain of apoptotic protease-activating factors"/>
    <property type="match status" value="1"/>
</dbReference>
<dbReference type="InterPro" id="IPR058192">
    <property type="entry name" value="WHD_ROQ1-like"/>
</dbReference>
<accession>A0ABU6TDR6</accession>
<dbReference type="InterPro" id="IPR000157">
    <property type="entry name" value="TIR_dom"/>
</dbReference>
<evidence type="ECO:0000256" key="2">
    <source>
        <dbReference type="ARBA" id="ARBA00022737"/>
    </source>
</evidence>
<dbReference type="InterPro" id="IPR044974">
    <property type="entry name" value="Disease_R_plants"/>
</dbReference>
<evidence type="ECO:0000256" key="3">
    <source>
        <dbReference type="ARBA" id="ARBA00022821"/>
    </source>
</evidence>
<feature type="domain" description="TIR" evidence="4">
    <location>
        <begin position="18"/>
        <end position="186"/>
    </location>
</feature>
<dbReference type="PANTHER" id="PTHR11017:SF219">
    <property type="entry name" value="ARCHAEAL ATPASE"/>
    <property type="match status" value="1"/>
</dbReference>
<organism evidence="5 6">
    <name type="scientific">Stylosanthes scabra</name>
    <dbReference type="NCBI Taxonomy" id="79078"/>
    <lineage>
        <taxon>Eukaryota</taxon>
        <taxon>Viridiplantae</taxon>
        <taxon>Streptophyta</taxon>
        <taxon>Embryophyta</taxon>
        <taxon>Tracheophyta</taxon>
        <taxon>Spermatophyta</taxon>
        <taxon>Magnoliopsida</taxon>
        <taxon>eudicotyledons</taxon>
        <taxon>Gunneridae</taxon>
        <taxon>Pentapetalae</taxon>
        <taxon>rosids</taxon>
        <taxon>fabids</taxon>
        <taxon>Fabales</taxon>
        <taxon>Fabaceae</taxon>
        <taxon>Papilionoideae</taxon>
        <taxon>50 kb inversion clade</taxon>
        <taxon>dalbergioids sensu lato</taxon>
        <taxon>Dalbergieae</taxon>
        <taxon>Pterocarpus clade</taxon>
        <taxon>Stylosanthes</taxon>
    </lineage>
</organism>
<dbReference type="InterPro" id="IPR027417">
    <property type="entry name" value="P-loop_NTPase"/>
</dbReference>
<keyword evidence="6" id="KW-1185">Reference proteome</keyword>
<evidence type="ECO:0000259" key="4">
    <source>
        <dbReference type="PROSITE" id="PS50104"/>
    </source>
</evidence>
<dbReference type="InterPro" id="IPR042197">
    <property type="entry name" value="Apaf_helical"/>
</dbReference>
<keyword evidence="1" id="KW-0433">Leucine-rich repeat</keyword>
<dbReference type="InterPro" id="IPR003593">
    <property type="entry name" value="AAA+_ATPase"/>
</dbReference>
<dbReference type="Pfam" id="PF00931">
    <property type="entry name" value="NB-ARC"/>
    <property type="match status" value="1"/>
</dbReference>
<keyword evidence="2" id="KW-0677">Repeat</keyword>
<sequence length="550" mass="62584">MSTSSLSPSYSSSFCYAFTYDVFISFRGTDTRYGFSGNLYQALNKKGIHTFFDDEKLLQGEEITPSLLNAIEESRIAVVVFSKNYASSSFCLHELAKIMECVKGKNRWVLPVFYDVDPSEVRHQKGSYGEALTKHEERFKDDTEKVQKWRSALHQAANLSGNHFKFQKEYEHAFIEKIVKEISNRIARVPLHVADYPVGLESRVPEVNKLLDGGSNRGAHMVGIYGVGGIGKTTLAKALYNLIADQFDGLCFLENVRENSIKHGLAYLQESFLCKILGEKDIKLASVSEGISLIKQRFKRKKILLVLDDIDKLEQLQAIAGSPNWFGSGSRVIITTQDTHLLASHSVDRKYQVEELDEKEALELLRWNAFKYENVDPSYMDILNKVVSYVSGVPLASVVIGSNLYGRNVEEWISALDEYKKIPNKDIQKKLKVSFDALEPYHQKLFLDIACCFKGYSLVELEDILHAFHDVSPKFGISVLVERSLIKIDENGYVRQHDLVQYMGREIVRQESPENPGKRSRLWLHDDVMQVLQEKIVSKLIGMVLVFIIQ</sequence>
<dbReference type="PRINTS" id="PR00364">
    <property type="entry name" value="DISEASERSIST"/>
</dbReference>
<reference evidence="5 6" key="1">
    <citation type="journal article" date="2023" name="Plants (Basel)">
        <title>Bridging the Gap: Combining Genomics and Transcriptomics Approaches to Understand Stylosanthes scabra, an Orphan Legume from the Brazilian Caatinga.</title>
        <authorList>
            <person name="Ferreira-Neto J.R.C."/>
            <person name="da Silva M.D."/>
            <person name="Binneck E."/>
            <person name="de Melo N.F."/>
            <person name="da Silva R.H."/>
            <person name="de Melo A.L.T.M."/>
            <person name="Pandolfi V."/>
            <person name="Bustamante F.O."/>
            <person name="Brasileiro-Vidal A.C."/>
            <person name="Benko-Iseppon A.M."/>
        </authorList>
    </citation>
    <scope>NUCLEOTIDE SEQUENCE [LARGE SCALE GENOMIC DNA]</scope>
    <source>
        <tissue evidence="5">Leaves</tissue>
    </source>
</reference>
<dbReference type="InterPro" id="IPR036390">
    <property type="entry name" value="WH_DNA-bd_sf"/>
</dbReference>
<evidence type="ECO:0000313" key="6">
    <source>
        <dbReference type="Proteomes" id="UP001341840"/>
    </source>
</evidence>
<dbReference type="Pfam" id="PF23282">
    <property type="entry name" value="WHD_ROQ1"/>
    <property type="match status" value="1"/>
</dbReference>
<dbReference type="SMART" id="SM00382">
    <property type="entry name" value="AAA"/>
    <property type="match status" value="1"/>
</dbReference>
<comment type="caution">
    <text evidence="5">The sequence shown here is derived from an EMBL/GenBank/DDBJ whole genome shotgun (WGS) entry which is preliminary data.</text>
</comment>
<dbReference type="InterPro" id="IPR035897">
    <property type="entry name" value="Toll_tir_struct_dom_sf"/>
</dbReference>
<dbReference type="SUPFAM" id="SSF52200">
    <property type="entry name" value="Toll/Interleukin receptor TIR domain"/>
    <property type="match status" value="1"/>
</dbReference>
<dbReference type="SUPFAM" id="SSF46785">
    <property type="entry name" value="Winged helix' DNA-binding domain"/>
    <property type="match status" value="1"/>
</dbReference>
<dbReference type="PROSITE" id="PS50104">
    <property type="entry name" value="TIR"/>
    <property type="match status" value="1"/>
</dbReference>
<dbReference type="Gene3D" id="3.40.50.300">
    <property type="entry name" value="P-loop containing nucleotide triphosphate hydrolases"/>
    <property type="match status" value="1"/>
</dbReference>
<dbReference type="SUPFAM" id="SSF52540">
    <property type="entry name" value="P-loop containing nucleoside triphosphate hydrolases"/>
    <property type="match status" value="1"/>
</dbReference>
<dbReference type="EMBL" id="JASCZI010090758">
    <property type="protein sequence ID" value="MED6146128.1"/>
    <property type="molecule type" value="Genomic_DNA"/>
</dbReference>
<dbReference type="Proteomes" id="UP001341840">
    <property type="component" value="Unassembled WGS sequence"/>
</dbReference>
<dbReference type="SMART" id="SM00255">
    <property type="entry name" value="TIR"/>
    <property type="match status" value="1"/>
</dbReference>
<dbReference type="Gene3D" id="3.40.50.10140">
    <property type="entry name" value="Toll/interleukin-1 receptor homology (TIR) domain"/>
    <property type="match status" value="1"/>
</dbReference>
<dbReference type="InterPro" id="IPR002182">
    <property type="entry name" value="NB-ARC"/>
</dbReference>